<evidence type="ECO:0000256" key="2">
    <source>
        <dbReference type="PIRNR" id="PIRNR016661"/>
    </source>
</evidence>
<feature type="transmembrane region" description="Helical" evidence="3">
    <location>
        <begin position="162"/>
        <end position="184"/>
    </location>
</feature>
<comment type="subcellular location">
    <subcellularLocation>
        <location evidence="2">Cell membrane</location>
        <topology evidence="2">Multi-pass membrane protein</topology>
    </subcellularLocation>
</comment>
<keyword evidence="5" id="KW-1185">Reference proteome</keyword>
<dbReference type="Gene3D" id="1.10.1760.20">
    <property type="match status" value="1"/>
</dbReference>
<keyword evidence="2" id="KW-1003">Cell membrane</keyword>
<evidence type="ECO:0000313" key="4">
    <source>
        <dbReference type="EMBL" id="BAN02494.1"/>
    </source>
</evidence>
<evidence type="ECO:0000256" key="3">
    <source>
        <dbReference type="SAM" id="Phobius"/>
    </source>
</evidence>
<reference evidence="4 5" key="1">
    <citation type="journal article" date="2013" name="Int. J. Syst. Evol. Microbiol.">
        <title>Ilumatobacter nonamiense sp. nov. and Ilumatobacter coccineum sp. nov., isolated from seashore sand.</title>
        <authorList>
            <person name="Matsumoto A."/>
            <person name="Kasai H."/>
            <person name="Matsuo Y."/>
            <person name="Shizuri Y."/>
            <person name="Ichikawa N."/>
            <person name="Fujita N."/>
            <person name="Omura S."/>
            <person name="Takahashi Y."/>
        </authorList>
    </citation>
    <scope>NUCLEOTIDE SEQUENCE [LARGE SCALE GENOMIC DNA]</scope>
    <source>
        <strain evidence="5">NBRC 103263 / KCTC 29153 / YM16-304</strain>
    </source>
</reference>
<comment type="similarity">
    <text evidence="1 2">Belongs to the BioY family.</text>
</comment>
<dbReference type="AlphaFoldDB" id="A0A6C7E3E5"/>
<proteinExistence type="inferred from homology"/>
<dbReference type="Pfam" id="PF02632">
    <property type="entry name" value="BioY"/>
    <property type="match status" value="1"/>
</dbReference>
<dbReference type="PANTHER" id="PTHR34295">
    <property type="entry name" value="BIOTIN TRANSPORTER BIOY"/>
    <property type="match status" value="1"/>
</dbReference>
<organism evidence="4 5">
    <name type="scientific">Ilumatobacter coccineus (strain NBRC 103263 / KCTC 29153 / YM16-304)</name>
    <dbReference type="NCBI Taxonomy" id="1313172"/>
    <lineage>
        <taxon>Bacteria</taxon>
        <taxon>Bacillati</taxon>
        <taxon>Actinomycetota</taxon>
        <taxon>Acidimicrobiia</taxon>
        <taxon>Acidimicrobiales</taxon>
        <taxon>Ilumatobacteraceae</taxon>
        <taxon>Ilumatobacter</taxon>
    </lineage>
</organism>
<dbReference type="EMBL" id="AP012057">
    <property type="protein sequence ID" value="BAN02494.1"/>
    <property type="molecule type" value="Genomic_DNA"/>
</dbReference>
<keyword evidence="2 3" id="KW-0472">Membrane</keyword>
<gene>
    <name evidence="4" type="ORF">YM304_21800</name>
</gene>
<dbReference type="InterPro" id="IPR003784">
    <property type="entry name" value="BioY"/>
</dbReference>
<dbReference type="PANTHER" id="PTHR34295:SF1">
    <property type="entry name" value="BIOTIN TRANSPORTER BIOY"/>
    <property type="match status" value="1"/>
</dbReference>
<dbReference type="Proteomes" id="UP000011863">
    <property type="component" value="Chromosome"/>
</dbReference>
<dbReference type="GO" id="GO:0005886">
    <property type="term" value="C:plasma membrane"/>
    <property type="evidence" value="ECO:0007669"/>
    <property type="project" value="UniProtKB-SubCell"/>
</dbReference>
<protein>
    <recommendedName>
        <fullName evidence="2">Biotin transporter</fullName>
    </recommendedName>
</protein>
<dbReference type="KEGG" id="aym:YM304_21800"/>
<feature type="transmembrane region" description="Helical" evidence="3">
    <location>
        <begin position="38"/>
        <end position="56"/>
    </location>
</feature>
<evidence type="ECO:0000313" key="5">
    <source>
        <dbReference type="Proteomes" id="UP000011863"/>
    </source>
</evidence>
<feature type="transmembrane region" description="Helical" evidence="3">
    <location>
        <begin position="87"/>
        <end position="108"/>
    </location>
</feature>
<feature type="transmembrane region" description="Helical" evidence="3">
    <location>
        <begin position="63"/>
        <end position="81"/>
    </location>
</feature>
<dbReference type="PIRSF" id="PIRSF016661">
    <property type="entry name" value="BioY"/>
    <property type="match status" value="1"/>
</dbReference>
<name>A0A6C7E3E5_ILUCY</name>
<keyword evidence="3" id="KW-0812">Transmembrane</keyword>
<keyword evidence="2" id="KW-0813">Transport</keyword>
<evidence type="ECO:0000256" key="1">
    <source>
        <dbReference type="ARBA" id="ARBA00010692"/>
    </source>
</evidence>
<sequence>MIDLIPTLRDKTATLVVGGALLTAAASQVRIPLGFTPVPINLATFAAVLVGGALGTRRAAASMGLYLALGIIGLPFFTNASGGWDHFTGATGGYLVGYLVMAVMVGLAAEHGRDRRAVPFIAAVVLANAVLYVLGAAWLSHVVGVPFAGSGTTGWSLGVRPFLAGDLVKMIAAGLLFPTVWRFVKK</sequence>
<feature type="transmembrane region" description="Helical" evidence="3">
    <location>
        <begin position="120"/>
        <end position="142"/>
    </location>
</feature>
<dbReference type="GO" id="GO:0015225">
    <property type="term" value="F:biotin transmembrane transporter activity"/>
    <property type="evidence" value="ECO:0007669"/>
    <property type="project" value="UniProtKB-UniRule"/>
</dbReference>
<keyword evidence="3" id="KW-1133">Transmembrane helix</keyword>
<accession>A0A6C7E3E5</accession>